<organism evidence="2 3">
    <name type="scientific">Methylobacterium crusticola</name>
    <dbReference type="NCBI Taxonomy" id="1697972"/>
    <lineage>
        <taxon>Bacteria</taxon>
        <taxon>Pseudomonadati</taxon>
        <taxon>Pseudomonadota</taxon>
        <taxon>Alphaproteobacteria</taxon>
        <taxon>Hyphomicrobiales</taxon>
        <taxon>Methylobacteriaceae</taxon>
        <taxon>Methylobacterium</taxon>
    </lineage>
</organism>
<dbReference type="Proteomes" id="UP001055167">
    <property type="component" value="Unassembled WGS sequence"/>
</dbReference>
<name>A0ABQ4QXG9_9HYPH</name>
<evidence type="ECO:0000313" key="2">
    <source>
        <dbReference type="EMBL" id="GJD49751.1"/>
    </source>
</evidence>
<dbReference type="SMART" id="SM00861">
    <property type="entry name" value="Transket_pyr"/>
    <property type="match status" value="1"/>
</dbReference>
<keyword evidence="3" id="KW-1185">Reference proteome</keyword>
<dbReference type="InterPro" id="IPR005475">
    <property type="entry name" value="Transketolase-like_Pyr-bd"/>
</dbReference>
<sequence length="342" mass="36094">MSLLDDPARLREHVAAFRAAHPRKDVRAQFGESMRALMERRPDVVAVTADLMHATGLAGLHATFADRLVNVGIAEQNMTGVAAGLAACGKLPVVCGYAAFTTLRAVEQAKVDCAYNELKVILAGLACGLSYGVGGPTHQTYEDVAIMRAIPNMIVVAPSDPVELGHALEAAADLPDATPVYLRLGRGPEHVLNRPGAPFAIGRAVRLAEGRDLCIVAHGAMVLEALLAADLLRAEGIAAEVLNMHTVKPIDRDAILEAAEHVRAMVVVEEHSVVGGLGSAVLEVLERGHAFPVARVGIEDAYPPIGPTLELREALGLSGPHIARRARDLLGDVPRTRAVRGG</sequence>
<dbReference type="PANTHER" id="PTHR43825">
    <property type="entry name" value="PYRUVATE DEHYDROGENASE E1 COMPONENT"/>
    <property type="match status" value="1"/>
</dbReference>
<dbReference type="Pfam" id="PF02779">
    <property type="entry name" value="Transket_pyr"/>
    <property type="match status" value="1"/>
</dbReference>
<dbReference type="SUPFAM" id="SSF52922">
    <property type="entry name" value="TK C-terminal domain-like"/>
    <property type="match status" value="1"/>
</dbReference>
<reference evidence="2" key="2">
    <citation type="submission" date="2021-08" db="EMBL/GenBank/DDBJ databases">
        <authorList>
            <person name="Tani A."/>
            <person name="Ola A."/>
            <person name="Ogura Y."/>
            <person name="Katsura K."/>
            <person name="Hayashi T."/>
        </authorList>
    </citation>
    <scope>NUCLEOTIDE SEQUENCE</scope>
    <source>
        <strain evidence="2">KCTC 52305</strain>
    </source>
</reference>
<evidence type="ECO:0000259" key="1">
    <source>
        <dbReference type="SMART" id="SM00861"/>
    </source>
</evidence>
<dbReference type="InterPro" id="IPR051157">
    <property type="entry name" value="PDH/Transketolase"/>
</dbReference>
<dbReference type="Gene3D" id="3.40.50.920">
    <property type="match status" value="1"/>
</dbReference>
<protein>
    <submittedName>
        <fullName evidence="2">Apulose-4-phosphate transketolase subunit B</fullName>
    </submittedName>
</protein>
<proteinExistence type="predicted"/>
<dbReference type="CDD" id="cd07033">
    <property type="entry name" value="TPP_PYR_DXS_TK_like"/>
    <property type="match status" value="1"/>
</dbReference>
<dbReference type="SUPFAM" id="SSF52518">
    <property type="entry name" value="Thiamin diphosphate-binding fold (THDP-binding)"/>
    <property type="match status" value="1"/>
</dbReference>
<dbReference type="InterPro" id="IPR033248">
    <property type="entry name" value="Transketolase_C"/>
</dbReference>
<feature type="domain" description="Transketolase-like pyrimidine-binding" evidence="1">
    <location>
        <begin position="24"/>
        <end position="191"/>
    </location>
</feature>
<dbReference type="InterPro" id="IPR009014">
    <property type="entry name" value="Transketo_C/PFOR_II"/>
</dbReference>
<evidence type="ECO:0000313" key="3">
    <source>
        <dbReference type="Proteomes" id="UP001055167"/>
    </source>
</evidence>
<dbReference type="PANTHER" id="PTHR43825:SF1">
    <property type="entry name" value="TRANSKETOLASE-LIKE PYRIMIDINE-BINDING DOMAIN-CONTAINING PROTEIN"/>
    <property type="match status" value="1"/>
</dbReference>
<gene>
    <name evidence="2" type="primary">aptB_1</name>
    <name evidence="2" type="ORF">OPKNFCMD_2484</name>
</gene>
<comment type="caution">
    <text evidence="2">The sequence shown here is derived from an EMBL/GenBank/DDBJ whole genome shotgun (WGS) entry which is preliminary data.</text>
</comment>
<dbReference type="EMBL" id="BPQH01000007">
    <property type="protein sequence ID" value="GJD49751.1"/>
    <property type="molecule type" value="Genomic_DNA"/>
</dbReference>
<dbReference type="Pfam" id="PF02780">
    <property type="entry name" value="Transketolase_C"/>
    <property type="match status" value="1"/>
</dbReference>
<accession>A0ABQ4QXG9</accession>
<dbReference type="Gene3D" id="3.40.50.970">
    <property type="match status" value="1"/>
</dbReference>
<dbReference type="InterPro" id="IPR029061">
    <property type="entry name" value="THDP-binding"/>
</dbReference>
<reference evidence="2" key="1">
    <citation type="journal article" date="2021" name="Front. Microbiol.">
        <title>Comprehensive Comparative Genomics and Phenotyping of Methylobacterium Species.</title>
        <authorList>
            <person name="Alessa O."/>
            <person name="Ogura Y."/>
            <person name="Fujitani Y."/>
            <person name="Takami H."/>
            <person name="Hayashi T."/>
            <person name="Sahin N."/>
            <person name="Tani A."/>
        </authorList>
    </citation>
    <scope>NUCLEOTIDE SEQUENCE</scope>
    <source>
        <strain evidence="2">KCTC 52305</strain>
    </source>
</reference>
<dbReference type="RefSeq" id="WP_128561760.1">
    <property type="nucleotide sequence ID" value="NZ_BPQH01000007.1"/>
</dbReference>